<gene>
    <name evidence="8" type="ORF">SAMN04515671_1010</name>
</gene>
<feature type="transmembrane region" description="Helical" evidence="6">
    <location>
        <begin position="6"/>
        <end position="31"/>
    </location>
</feature>
<dbReference type="AlphaFoldDB" id="A0A1H0JS24"/>
<reference evidence="8 9" key="1">
    <citation type="submission" date="2016-10" db="EMBL/GenBank/DDBJ databases">
        <authorList>
            <person name="de Groot N.N."/>
        </authorList>
    </citation>
    <scope>NUCLEOTIDE SEQUENCE [LARGE SCALE GENOMIC DNA]</scope>
    <source>
        <strain evidence="9">P4-7,KCTC 19426,CECT 7604</strain>
    </source>
</reference>
<keyword evidence="2" id="KW-1003">Cell membrane</keyword>
<keyword evidence="3 6" id="KW-0812">Transmembrane</keyword>
<dbReference type="Gene3D" id="3.40.30.10">
    <property type="entry name" value="Glutaredoxin"/>
    <property type="match status" value="1"/>
</dbReference>
<evidence type="ECO:0000256" key="4">
    <source>
        <dbReference type="ARBA" id="ARBA00022989"/>
    </source>
</evidence>
<dbReference type="InterPro" id="IPR050553">
    <property type="entry name" value="Thioredoxin_ResA/DsbE_sf"/>
</dbReference>
<dbReference type="GO" id="GO:0016491">
    <property type="term" value="F:oxidoreductase activity"/>
    <property type="evidence" value="ECO:0007669"/>
    <property type="project" value="InterPro"/>
</dbReference>
<dbReference type="Pfam" id="PF17991">
    <property type="entry name" value="Thioredoxin_10"/>
    <property type="match status" value="1"/>
</dbReference>
<evidence type="ECO:0000313" key="8">
    <source>
        <dbReference type="EMBL" id="SDO46211.1"/>
    </source>
</evidence>
<evidence type="ECO:0000256" key="2">
    <source>
        <dbReference type="ARBA" id="ARBA00022475"/>
    </source>
</evidence>
<name>A0A1H0JS24_9ACTN</name>
<dbReference type="OrthoDB" id="9811352at2"/>
<keyword evidence="9" id="KW-1185">Reference proteome</keyword>
<dbReference type="PANTHER" id="PTHR42852">
    <property type="entry name" value="THIOL:DISULFIDE INTERCHANGE PROTEIN DSBE"/>
    <property type="match status" value="1"/>
</dbReference>
<evidence type="ECO:0000256" key="5">
    <source>
        <dbReference type="ARBA" id="ARBA00023136"/>
    </source>
</evidence>
<dbReference type="InterPro" id="IPR003834">
    <property type="entry name" value="Cyt_c_assmbl_TM_dom"/>
</dbReference>
<dbReference type="GO" id="GO:0005886">
    <property type="term" value="C:plasma membrane"/>
    <property type="evidence" value="ECO:0007669"/>
    <property type="project" value="UniProtKB-SubCell"/>
</dbReference>
<dbReference type="RefSeq" id="WP_090474859.1">
    <property type="nucleotide sequence ID" value="NZ_LT629710.1"/>
</dbReference>
<dbReference type="Gene3D" id="2.60.120.260">
    <property type="entry name" value="Galactose-binding domain-like"/>
    <property type="match status" value="1"/>
</dbReference>
<accession>A0A1H0JS24</accession>
<dbReference type="GO" id="GO:0017004">
    <property type="term" value="P:cytochrome complex assembly"/>
    <property type="evidence" value="ECO:0007669"/>
    <property type="project" value="InterPro"/>
</dbReference>
<feature type="domain" description="Thioredoxin" evidence="7">
    <location>
        <begin position="259"/>
        <end position="427"/>
    </location>
</feature>
<sequence length="578" mass="60582">MFTLLLIGLLGGAITGVSPCVLPVLPAVFLAGGTRRALSPQPTGTTAAPVPATPGVGRRRPYWVVAGLALSFGFFTLSGTLILAALHLPQGLIRWTGLVLLVLMGIGMIFPAVESVLEQPFARIPQLKISAGGHGNRAGFVLGLALGAVYVPCAGPVLAPIIVAGATGHIGTPTVVLTVAFAVGTAIPLLFFALAGRRVAERVRVFRTRQRGLRIGAGAVVIALAVALAFNVTDFLQRVVPDYTSSLGTAVGADVADKAAVEPDNPAFDLCSQDLRAVLLGCGPAPEIAGISQWFNTADNAPLSISGLRGKVVLVDFWAYSCINCQRAIPHVNAWYAAYRAAGLEVIGVHTPEYAFEHEAANVEAGAERLGITYPVALDNDYATWDNYSNQSWPADYLVDATGQVRHISVGEGRYAATEALIRQLLQTAHPGMQLPARTVVDDDTPISEDQTPETYLGAARAQNFVGRPALSAGTRIYRTPATVAADSFALAGIWNVNDESITAAGRSTITLDFTAQDVYLDVGGHGTITTTANGKTSSQPVSGAPNIYTVIHQDKDRRGTVTVSLSAGLSAYSFTFG</sequence>
<dbReference type="PANTHER" id="PTHR42852:SF13">
    <property type="entry name" value="PROTEIN DIPZ"/>
    <property type="match status" value="1"/>
</dbReference>
<dbReference type="CDD" id="cd03012">
    <property type="entry name" value="TlpA_like_DipZ_like"/>
    <property type="match status" value="1"/>
</dbReference>
<dbReference type="InterPro" id="IPR000866">
    <property type="entry name" value="AhpC/TSA"/>
</dbReference>
<dbReference type="SUPFAM" id="SSF52833">
    <property type="entry name" value="Thioredoxin-like"/>
    <property type="match status" value="1"/>
</dbReference>
<keyword evidence="4 6" id="KW-1133">Transmembrane helix</keyword>
<dbReference type="InterPro" id="IPR036249">
    <property type="entry name" value="Thioredoxin-like_sf"/>
</dbReference>
<dbReference type="InterPro" id="IPR013766">
    <property type="entry name" value="Thioredoxin_domain"/>
</dbReference>
<dbReference type="STRING" id="1090615.SAMN04515671_1010"/>
<dbReference type="GO" id="GO:0016209">
    <property type="term" value="F:antioxidant activity"/>
    <property type="evidence" value="ECO:0007669"/>
    <property type="project" value="InterPro"/>
</dbReference>
<proteinExistence type="predicted"/>
<feature type="transmembrane region" description="Helical" evidence="6">
    <location>
        <begin position="215"/>
        <end position="236"/>
    </location>
</feature>
<dbReference type="InterPro" id="IPR041017">
    <property type="entry name" value="Thioredoxin_10"/>
</dbReference>
<protein>
    <submittedName>
        <fullName evidence="8">Cytochrome c biogenesis protein CcdA</fullName>
    </submittedName>
</protein>
<evidence type="ECO:0000256" key="3">
    <source>
        <dbReference type="ARBA" id="ARBA00022692"/>
    </source>
</evidence>
<dbReference type="EMBL" id="LT629710">
    <property type="protein sequence ID" value="SDO46211.1"/>
    <property type="molecule type" value="Genomic_DNA"/>
</dbReference>
<dbReference type="Pfam" id="PF00578">
    <property type="entry name" value="AhpC-TSA"/>
    <property type="match status" value="1"/>
</dbReference>
<feature type="transmembrane region" description="Helical" evidence="6">
    <location>
        <begin position="92"/>
        <end position="117"/>
    </location>
</feature>
<comment type="subcellular location">
    <subcellularLocation>
        <location evidence="1">Cell membrane</location>
        <topology evidence="1">Multi-pass membrane protein</topology>
    </subcellularLocation>
</comment>
<dbReference type="PROSITE" id="PS51352">
    <property type="entry name" value="THIOREDOXIN_2"/>
    <property type="match status" value="1"/>
</dbReference>
<evidence type="ECO:0000256" key="1">
    <source>
        <dbReference type="ARBA" id="ARBA00004651"/>
    </source>
</evidence>
<feature type="transmembrane region" description="Helical" evidence="6">
    <location>
        <begin position="138"/>
        <end position="163"/>
    </location>
</feature>
<evidence type="ECO:0000259" key="7">
    <source>
        <dbReference type="PROSITE" id="PS51352"/>
    </source>
</evidence>
<dbReference type="Pfam" id="PF02683">
    <property type="entry name" value="DsbD_TM"/>
    <property type="match status" value="1"/>
</dbReference>
<evidence type="ECO:0000313" key="9">
    <source>
        <dbReference type="Proteomes" id="UP000198741"/>
    </source>
</evidence>
<feature type="transmembrane region" description="Helical" evidence="6">
    <location>
        <begin position="175"/>
        <end position="194"/>
    </location>
</feature>
<evidence type="ECO:0000256" key="6">
    <source>
        <dbReference type="SAM" id="Phobius"/>
    </source>
</evidence>
<feature type="transmembrane region" description="Helical" evidence="6">
    <location>
        <begin position="62"/>
        <end position="86"/>
    </location>
</feature>
<keyword evidence="5 6" id="KW-0472">Membrane</keyword>
<organism evidence="8 9">
    <name type="scientific">Nakamurella panacisegetis</name>
    <dbReference type="NCBI Taxonomy" id="1090615"/>
    <lineage>
        <taxon>Bacteria</taxon>
        <taxon>Bacillati</taxon>
        <taxon>Actinomycetota</taxon>
        <taxon>Actinomycetes</taxon>
        <taxon>Nakamurellales</taxon>
        <taxon>Nakamurellaceae</taxon>
        <taxon>Nakamurella</taxon>
    </lineage>
</organism>
<dbReference type="Proteomes" id="UP000198741">
    <property type="component" value="Chromosome I"/>
</dbReference>